<evidence type="ECO:0000313" key="3">
    <source>
        <dbReference type="Proteomes" id="UP001176521"/>
    </source>
</evidence>
<name>A0AAN6G8A4_9BASI</name>
<dbReference type="Proteomes" id="UP001176521">
    <property type="component" value="Unassembled WGS sequence"/>
</dbReference>
<feature type="region of interest" description="Disordered" evidence="1">
    <location>
        <begin position="494"/>
        <end position="712"/>
    </location>
</feature>
<feature type="compositionally biased region" description="Polar residues" evidence="1">
    <location>
        <begin position="375"/>
        <end position="387"/>
    </location>
</feature>
<gene>
    <name evidence="2" type="ORF">OC842_006394</name>
</gene>
<sequence length="712" mass="76801">MAMPDQNDLPLPCILQRDSESFQLAVFLVRQLANKKAVLKAAREGAAALKTDFEDPFEDLAPVVFDEKASKALDQLAFASIKINAVFHALVDTLARAEHELDDFASVYTLAIDALNDLDVHALRRIALSRPRLITTRPDQLPKNGHMDSDEWVDCLRVEFTDDDISFAVAKAKNVVLRIDEHTSTSTAASVHDAMGILDVLAEMTPSIVPAGAGRDKRKDGDRPRQVRQTSSAVGLRQRDEGTEAAVAGPPSAAMRAQRQRCVSETVALQKKTPVDHVEGAAGILQGGSSQIPNPDNARLLAPSSCEEIQVPTRPEILHYKKYAAETKDAQSDAAQRRDDVGRRVEPIVLAIERSAVHQKRAIKNAAKKEEENDTANISTHRSQKISTQLDRLAPPGHRTMGTVPGSKAAQPVQSKFKDVPQARTQAQQVSALLNKISQHTASKPGGTAPRRRADSISPEVVVAAASAAADPKRRSGDHAKWLNVFRANSSFASDNSMERSASAGSDSFKTAHTASPGAAQAAVFPPRSEKTARRRSGEHEEWLHQQQANSALRNSVGGVRPGDKGRIKQKEAVKKAPLPWPQRKKDEEVATSSASAGTTADASSQRRPLGSKNAAPQVIVSAPSSPTPPPLSRLSTPTAHRASPTKKDATFSKVQRILADDRPASALSVTGNRTSSHLHPGAGADRLENTPPVRSSHARMLTADHARRLLR</sequence>
<feature type="compositionally biased region" description="Basic and acidic residues" evidence="1">
    <location>
        <begin position="703"/>
        <end position="712"/>
    </location>
</feature>
<proteinExistence type="predicted"/>
<evidence type="ECO:0000313" key="2">
    <source>
        <dbReference type="EMBL" id="KAK0522673.1"/>
    </source>
</evidence>
<feature type="compositionally biased region" description="Basic and acidic residues" evidence="1">
    <location>
        <begin position="528"/>
        <end position="544"/>
    </location>
</feature>
<evidence type="ECO:0000256" key="1">
    <source>
        <dbReference type="SAM" id="MobiDB-lite"/>
    </source>
</evidence>
<reference evidence="2" key="1">
    <citation type="journal article" date="2023" name="PhytoFront">
        <title>Draft Genome Resources of Seven Strains of Tilletia horrida, Causal Agent of Kernel Smut of Rice.</title>
        <authorList>
            <person name="Khanal S."/>
            <person name="Antony Babu S."/>
            <person name="Zhou X.G."/>
        </authorList>
    </citation>
    <scope>NUCLEOTIDE SEQUENCE</scope>
    <source>
        <strain evidence="2">TX3</strain>
    </source>
</reference>
<feature type="compositionally biased region" description="Basic and acidic residues" evidence="1">
    <location>
        <begin position="562"/>
        <end position="575"/>
    </location>
</feature>
<accession>A0AAN6G8A4</accession>
<protein>
    <submittedName>
        <fullName evidence="2">Uncharacterized protein</fullName>
    </submittedName>
</protein>
<feature type="compositionally biased region" description="Low complexity" evidence="1">
    <location>
        <begin position="591"/>
        <end position="604"/>
    </location>
</feature>
<dbReference type="EMBL" id="JAPDMQ010000569">
    <property type="protein sequence ID" value="KAK0522673.1"/>
    <property type="molecule type" value="Genomic_DNA"/>
</dbReference>
<feature type="compositionally biased region" description="Polar residues" evidence="1">
    <location>
        <begin position="545"/>
        <end position="554"/>
    </location>
</feature>
<dbReference type="AlphaFoldDB" id="A0AAN6G8A4"/>
<feature type="region of interest" description="Disordered" evidence="1">
    <location>
        <begin position="438"/>
        <end position="457"/>
    </location>
</feature>
<feature type="region of interest" description="Disordered" evidence="1">
    <location>
        <begin position="366"/>
        <end position="387"/>
    </location>
</feature>
<comment type="caution">
    <text evidence="2">The sequence shown here is derived from an EMBL/GenBank/DDBJ whole genome shotgun (WGS) entry which is preliminary data.</text>
</comment>
<feature type="compositionally biased region" description="Polar residues" evidence="1">
    <location>
        <begin position="668"/>
        <end position="678"/>
    </location>
</feature>
<feature type="compositionally biased region" description="Polar residues" evidence="1">
    <location>
        <begin position="494"/>
        <end position="514"/>
    </location>
</feature>
<keyword evidence="3" id="KW-1185">Reference proteome</keyword>
<organism evidence="2 3">
    <name type="scientific">Tilletia horrida</name>
    <dbReference type="NCBI Taxonomy" id="155126"/>
    <lineage>
        <taxon>Eukaryota</taxon>
        <taxon>Fungi</taxon>
        <taxon>Dikarya</taxon>
        <taxon>Basidiomycota</taxon>
        <taxon>Ustilaginomycotina</taxon>
        <taxon>Exobasidiomycetes</taxon>
        <taxon>Tilletiales</taxon>
        <taxon>Tilletiaceae</taxon>
        <taxon>Tilletia</taxon>
    </lineage>
</organism>
<feature type="region of interest" description="Disordered" evidence="1">
    <location>
        <begin position="209"/>
        <end position="255"/>
    </location>
</feature>
<feature type="compositionally biased region" description="Basic and acidic residues" evidence="1">
    <location>
        <begin position="214"/>
        <end position="225"/>
    </location>
</feature>